<keyword evidence="2" id="KW-1185">Reference proteome</keyword>
<evidence type="ECO:0008006" key="3">
    <source>
        <dbReference type="Google" id="ProtNLM"/>
    </source>
</evidence>
<sequence length="139" mass="16540">MRKIFCWVQVPQYEDEWKTIQREYYWGWNFPNRCVDANYCFRYFDVGTNGRANNGAVFVKPSLNVALEGIRNKLNFPKDVVFVANDAFPLRTDILKPFGRSTHLSRKQKYSTIAYQDLVALLKMHLEFWFLDLESLNDR</sequence>
<dbReference type="AlphaFoldDB" id="A0AAW1LL38"/>
<dbReference type="EMBL" id="JASPKY010000110">
    <property type="protein sequence ID" value="KAK9736678.1"/>
    <property type="molecule type" value="Genomic_DNA"/>
</dbReference>
<evidence type="ECO:0000313" key="1">
    <source>
        <dbReference type="EMBL" id="KAK9736678.1"/>
    </source>
</evidence>
<evidence type="ECO:0000313" key="2">
    <source>
        <dbReference type="Proteomes" id="UP001458880"/>
    </source>
</evidence>
<organism evidence="1 2">
    <name type="scientific">Popillia japonica</name>
    <name type="common">Japanese beetle</name>
    <dbReference type="NCBI Taxonomy" id="7064"/>
    <lineage>
        <taxon>Eukaryota</taxon>
        <taxon>Metazoa</taxon>
        <taxon>Ecdysozoa</taxon>
        <taxon>Arthropoda</taxon>
        <taxon>Hexapoda</taxon>
        <taxon>Insecta</taxon>
        <taxon>Pterygota</taxon>
        <taxon>Neoptera</taxon>
        <taxon>Endopterygota</taxon>
        <taxon>Coleoptera</taxon>
        <taxon>Polyphaga</taxon>
        <taxon>Scarabaeiformia</taxon>
        <taxon>Scarabaeidae</taxon>
        <taxon>Rutelinae</taxon>
        <taxon>Popillia</taxon>
    </lineage>
</organism>
<accession>A0AAW1LL38</accession>
<protein>
    <recommendedName>
        <fullName evidence="3">Transposase</fullName>
    </recommendedName>
</protein>
<gene>
    <name evidence="1" type="ORF">QE152_g11362</name>
</gene>
<proteinExistence type="predicted"/>
<reference evidence="1 2" key="1">
    <citation type="journal article" date="2024" name="BMC Genomics">
        <title>De novo assembly and annotation of Popillia japonica's genome with initial clues to its potential as an invasive pest.</title>
        <authorList>
            <person name="Cucini C."/>
            <person name="Boschi S."/>
            <person name="Funari R."/>
            <person name="Cardaioli E."/>
            <person name="Iannotti N."/>
            <person name="Marturano G."/>
            <person name="Paoli F."/>
            <person name="Bruttini M."/>
            <person name="Carapelli A."/>
            <person name="Frati F."/>
            <person name="Nardi F."/>
        </authorList>
    </citation>
    <scope>NUCLEOTIDE SEQUENCE [LARGE SCALE GENOMIC DNA]</scope>
    <source>
        <strain evidence="1">DMR45628</strain>
    </source>
</reference>
<name>A0AAW1LL38_POPJA</name>
<dbReference type="Proteomes" id="UP001458880">
    <property type="component" value="Unassembled WGS sequence"/>
</dbReference>
<comment type="caution">
    <text evidence="1">The sequence shown here is derived from an EMBL/GenBank/DDBJ whole genome shotgun (WGS) entry which is preliminary data.</text>
</comment>